<sequence length="161" mass="19265">MHDFPGDITIFEDQPYKNITSYITPGVHRVQKFAERKWAKATYQRFEELFREYGGEAGIQRISGYVLSQDEQYIIEQEENYGNIVHDFRWLEEKDMLQFTNDENKARNLSGVHFTTYTAEGRIYLPWIRNQTENYGVKFVQRHIETVNEVCDFTFFFVFGM</sequence>
<evidence type="ECO:0000256" key="1">
    <source>
        <dbReference type="ARBA" id="ARBA00001974"/>
    </source>
</evidence>
<evidence type="ECO:0000313" key="5">
    <source>
        <dbReference type="Proteomes" id="UP000887578"/>
    </source>
</evidence>
<dbReference type="GO" id="GO:0003884">
    <property type="term" value="F:D-amino-acid oxidase activity"/>
    <property type="evidence" value="ECO:0007669"/>
    <property type="project" value="InterPro"/>
</dbReference>
<keyword evidence="2" id="KW-0285">Flavoprotein</keyword>
<protein>
    <submittedName>
        <fullName evidence="6">Uncharacterized protein</fullName>
    </submittedName>
</protein>
<dbReference type="AlphaFoldDB" id="A0A914PEL5"/>
<organism evidence="5 6">
    <name type="scientific">Panagrolaimus davidi</name>
    <dbReference type="NCBI Taxonomy" id="227884"/>
    <lineage>
        <taxon>Eukaryota</taxon>
        <taxon>Metazoa</taxon>
        <taxon>Ecdysozoa</taxon>
        <taxon>Nematoda</taxon>
        <taxon>Chromadorea</taxon>
        <taxon>Rhabditida</taxon>
        <taxon>Tylenchina</taxon>
        <taxon>Panagrolaimomorpha</taxon>
        <taxon>Panagrolaimoidea</taxon>
        <taxon>Panagrolaimidae</taxon>
        <taxon>Panagrolaimus</taxon>
    </lineage>
</organism>
<reference evidence="6" key="1">
    <citation type="submission" date="2022-11" db="UniProtKB">
        <authorList>
            <consortium name="WormBaseParasite"/>
        </authorList>
    </citation>
    <scope>IDENTIFICATION</scope>
</reference>
<keyword evidence="5" id="KW-1185">Reference proteome</keyword>
<accession>A0A914PEL5</accession>
<keyword evidence="4" id="KW-0560">Oxidoreductase</keyword>
<dbReference type="InterPro" id="IPR023209">
    <property type="entry name" value="DAO"/>
</dbReference>
<dbReference type="WBParaSite" id="PDA_v2.g16640.t1">
    <property type="protein sequence ID" value="PDA_v2.g16640.t1"/>
    <property type="gene ID" value="PDA_v2.g16640"/>
</dbReference>
<dbReference type="PANTHER" id="PTHR11530">
    <property type="entry name" value="D-AMINO ACID OXIDASE"/>
    <property type="match status" value="1"/>
</dbReference>
<dbReference type="GO" id="GO:0005737">
    <property type="term" value="C:cytoplasm"/>
    <property type="evidence" value="ECO:0007669"/>
    <property type="project" value="TreeGrafter"/>
</dbReference>
<dbReference type="Gene3D" id="3.40.50.720">
    <property type="entry name" value="NAD(P)-binding Rossmann-like Domain"/>
    <property type="match status" value="1"/>
</dbReference>
<evidence type="ECO:0000256" key="4">
    <source>
        <dbReference type="ARBA" id="ARBA00023002"/>
    </source>
</evidence>
<dbReference type="GO" id="GO:0071949">
    <property type="term" value="F:FAD binding"/>
    <property type="evidence" value="ECO:0007669"/>
    <property type="project" value="InterPro"/>
</dbReference>
<name>A0A914PEL5_9BILA</name>
<evidence type="ECO:0000256" key="3">
    <source>
        <dbReference type="ARBA" id="ARBA00022827"/>
    </source>
</evidence>
<keyword evidence="3" id="KW-0274">FAD</keyword>
<dbReference type="GO" id="GO:0019478">
    <property type="term" value="P:D-amino acid catabolic process"/>
    <property type="evidence" value="ECO:0007669"/>
    <property type="project" value="TreeGrafter"/>
</dbReference>
<evidence type="ECO:0000256" key="2">
    <source>
        <dbReference type="ARBA" id="ARBA00022630"/>
    </source>
</evidence>
<comment type="cofactor">
    <cofactor evidence="1">
        <name>FAD</name>
        <dbReference type="ChEBI" id="CHEBI:57692"/>
    </cofactor>
</comment>
<evidence type="ECO:0000313" key="6">
    <source>
        <dbReference type="WBParaSite" id="PDA_v2.g16640.t1"/>
    </source>
</evidence>
<dbReference type="Gene3D" id="3.30.9.10">
    <property type="entry name" value="D-Amino Acid Oxidase, subunit A, domain 2"/>
    <property type="match status" value="1"/>
</dbReference>
<proteinExistence type="predicted"/>
<dbReference type="Proteomes" id="UP000887578">
    <property type="component" value="Unplaced"/>
</dbReference>
<dbReference type="PANTHER" id="PTHR11530:SF28">
    <property type="entry name" value="D-ASPARTATE OXIDASE 1"/>
    <property type="match status" value="1"/>
</dbReference>